<dbReference type="RefSeq" id="XP_019642095.1">
    <property type="nucleotide sequence ID" value="XM_019786536.1"/>
</dbReference>
<comment type="similarity">
    <text evidence="1">Belongs to the ependymin family.</text>
</comment>
<sequence length="234" mass="26583">MGHLTLPIHVFFILLTVCYGQKHCCYPNQYDLHESETGWSYGPIGGTSSYTGTRRVAYDFVSKKLAIEETTDSGGVRQYYKQIYDYPEGAHYLIMGTDCFKTKLTGEMKQHCIPGQAQHLGSYVYGGVDSSLLVDSFLFQTMGNMTTHREVTRVGCLPVRELHTHLEPTNKTITMQSMTYEDVITTAPDPSVFTPPVPPCPPRHQFSQNIQDSQLKQWIEKTKREQRISDPPHL</sequence>
<dbReference type="GO" id="GO:0005576">
    <property type="term" value="C:extracellular region"/>
    <property type="evidence" value="ECO:0007669"/>
    <property type="project" value="InterPro"/>
</dbReference>
<dbReference type="GO" id="GO:0007160">
    <property type="term" value="P:cell-matrix adhesion"/>
    <property type="evidence" value="ECO:0007669"/>
    <property type="project" value="InterPro"/>
</dbReference>
<name>A0A6P4ZLM3_BRABE</name>
<dbReference type="AlphaFoldDB" id="A0A6P4ZLM3"/>
<keyword evidence="3" id="KW-1185">Reference proteome</keyword>
<protein>
    <submittedName>
        <fullName evidence="4">Uncharacterized protein LOC109483507</fullName>
    </submittedName>
</protein>
<feature type="chain" id="PRO_5028303879" evidence="2">
    <location>
        <begin position="21"/>
        <end position="234"/>
    </location>
</feature>
<evidence type="ECO:0000256" key="1">
    <source>
        <dbReference type="ARBA" id="ARBA00010771"/>
    </source>
</evidence>
<evidence type="ECO:0000313" key="4">
    <source>
        <dbReference type="RefSeq" id="XP_019642095.1"/>
    </source>
</evidence>
<keyword evidence="2" id="KW-0732">Signal</keyword>
<evidence type="ECO:0000313" key="3">
    <source>
        <dbReference type="Proteomes" id="UP000515135"/>
    </source>
</evidence>
<dbReference type="GO" id="GO:0005764">
    <property type="term" value="C:lysosome"/>
    <property type="evidence" value="ECO:0007669"/>
    <property type="project" value="TreeGrafter"/>
</dbReference>
<feature type="signal peptide" evidence="2">
    <location>
        <begin position="1"/>
        <end position="20"/>
    </location>
</feature>
<dbReference type="KEGG" id="bbel:109483507"/>
<dbReference type="Pfam" id="PF00811">
    <property type="entry name" value="Ependymin"/>
    <property type="match status" value="1"/>
</dbReference>
<dbReference type="InterPro" id="IPR001299">
    <property type="entry name" value="Ependymin"/>
</dbReference>
<reference evidence="4" key="1">
    <citation type="submission" date="2025-08" db="UniProtKB">
        <authorList>
            <consortium name="RefSeq"/>
        </authorList>
    </citation>
    <scope>IDENTIFICATION</scope>
    <source>
        <tissue evidence="4">Gonad</tissue>
    </source>
</reference>
<dbReference type="PANTHER" id="PTHR10697:SF13">
    <property type="entry name" value="RICIN B LECTIN DOMAIN-CONTAINING PROTEIN"/>
    <property type="match status" value="1"/>
</dbReference>
<evidence type="ECO:0000256" key="2">
    <source>
        <dbReference type="SAM" id="SignalP"/>
    </source>
</evidence>
<dbReference type="PANTHER" id="PTHR10697">
    <property type="entry name" value="MAMMALIAN EPENDYMIN-RELATED PROTEIN 1"/>
    <property type="match status" value="1"/>
</dbReference>
<proteinExistence type="inferred from homology"/>
<dbReference type="Proteomes" id="UP000515135">
    <property type="component" value="Unplaced"/>
</dbReference>
<organism evidence="3 4">
    <name type="scientific">Branchiostoma belcheri</name>
    <name type="common">Amphioxus</name>
    <dbReference type="NCBI Taxonomy" id="7741"/>
    <lineage>
        <taxon>Eukaryota</taxon>
        <taxon>Metazoa</taxon>
        <taxon>Chordata</taxon>
        <taxon>Cephalochordata</taxon>
        <taxon>Leptocardii</taxon>
        <taxon>Amphioxiformes</taxon>
        <taxon>Branchiostomatidae</taxon>
        <taxon>Branchiostoma</taxon>
    </lineage>
</organism>
<accession>A0A6P4ZLM3</accession>
<gene>
    <name evidence="4" type="primary">LOC109483507</name>
</gene>
<dbReference type="GO" id="GO:0005509">
    <property type="term" value="F:calcium ion binding"/>
    <property type="evidence" value="ECO:0007669"/>
    <property type="project" value="InterPro"/>
</dbReference>
<dbReference type="GeneID" id="109483507"/>
<dbReference type="OrthoDB" id="10020194at2759"/>